<protein>
    <recommendedName>
        <fullName evidence="2">Glutamine amidotransferase type-2 domain-containing protein</fullName>
    </recommendedName>
</protein>
<dbReference type="FunFam" id="3.60.20.10:FF:000060">
    <property type="entry name" value="Related to DUG3-probable glutamine amidotransferase"/>
    <property type="match status" value="1"/>
</dbReference>
<dbReference type="OMA" id="ECVIAHI"/>
<dbReference type="PANTHER" id="PTHR43187:SF1">
    <property type="entry name" value="GLUTAMINE AMIDOTRANSFERASE DUG3-RELATED"/>
    <property type="match status" value="1"/>
</dbReference>
<proteinExistence type="predicted"/>
<feature type="domain" description="Glutamine amidotransferase type-2" evidence="2">
    <location>
        <begin position="2"/>
        <end position="252"/>
    </location>
</feature>
<dbReference type="InterPro" id="IPR026869">
    <property type="entry name" value="EgtC-like"/>
</dbReference>
<dbReference type="GO" id="GO:0005737">
    <property type="term" value="C:cytoplasm"/>
    <property type="evidence" value="ECO:0007669"/>
    <property type="project" value="TreeGrafter"/>
</dbReference>
<dbReference type="AlphaFoldDB" id="V5EL62"/>
<dbReference type="InterPro" id="IPR003382">
    <property type="entry name" value="Flavoprotein"/>
</dbReference>
<reference evidence="4" key="1">
    <citation type="journal article" date="2013" name="Genome Announc.">
        <title>Draft genome sequence of Pseudozyma brasiliensis sp. nov. strain GHG001, a high producer of endo-1,4-xylanase isolated from an insect pest of sugarcane.</title>
        <authorList>
            <person name="Oliveira J.V.D.C."/>
            <person name="dos Santos R.A.C."/>
            <person name="Borges T.A."/>
            <person name="Riano-Pachon D.M."/>
            <person name="Goldman G.H."/>
        </authorList>
    </citation>
    <scope>NUCLEOTIDE SEQUENCE [LARGE SCALE GENOMIC DNA]</scope>
    <source>
        <strain evidence="4">GHG001</strain>
    </source>
</reference>
<dbReference type="HOGENOM" id="CLU_460883_0_0_1"/>
<dbReference type="Pfam" id="PF02441">
    <property type="entry name" value="Flavoprotein"/>
    <property type="match status" value="1"/>
</dbReference>
<dbReference type="InterPro" id="IPR029055">
    <property type="entry name" value="Ntn_hydrolases_N"/>
</dbReference>
<organism evidence="3 4">
    <name type="scientific">Kalmanozyma brasiliensis (strain GHG001)</name>
    <name type="common">Yeast</name>
    <name type="synonym">Pseudozyma brasiliensis</name>
    <dbReference type="NCBI Taxonomy" id="1365824"/>
    <lineage>
        <taxon>Eukaryota</taxon>
        <taxon>Fungi</taxon>
        <taxon>Dikarya</taxon>
        <taxon>Basidiomycota</taxon>
        <taxon>Ustilaginomycotina</taxon>
        <taxon>Ustilaginomycetes</taxon>
        <taxon>Ustilaginales</taxon>
        <taxon>Ustilaginaceae</taxon>
        <taxon>Kalmanozyma</taxon>
    </lineage>
</organism>
<dbReference type="InterPro" id="IPR052373">
    <property type="entry name" value="Gamma-glu_amide_hydrolase"/>
</dbReference>
<accession>V5EL62</accession>
<name>V5EL62_KALBG</name>
<dbReference type="GO" id="GO:0006751">
    <property type="term" value="P:glutathione catabolic process"/>
    <property type="evidence" value="ECO:0007669"/>
    <property type="project" value="TreeGrafter"/>
</dbReference>
<gene>
    <name evidence="3" type="ORF">PSEUBRA_SCAF4g04907</name>
</gene>
<dbReference type="PROSITE" id="PS51278">
    <property type="entry name" value="GATASE_TYPE_2"/>
    <property type="match status" value="1"/>
</dbReference>
<dbReference type="SUPFAM" id="SSF52507">
    <property type="entry name" value="Homo-oligomeric flavin-containing Cys decarboxylases, HFCD"/>
    <property type="match status" value="1"/>
</dbReference>
<dbReference type="PANTHER" id="PTHR43187">
    <property type="entry name" value="GLUTAMINE AMIDOTRANSFERASE DUG3-RELATED"/>
    <property type="match status" value="1"/>
</dbReference>
<dbReference type="Gene3D" id="3.60.20.10">
    <property type="entry name" value="Glutamine Phosphoribosylpyrophosphate, subunit 1, domain 1"/>
    <property type="match status" value="1"/>
</dbReference>
<dbReference type="CDD" id="cd01908">
    <property type="entry name" value="YafJ"/>
    <property type="match status" value="1"/>
</dbReference>
<dbReference type="Pfam" id="PF13230">
    <property type="entry name" value="GATase_4"/>
    <property type="match status" value="1"/>
</dbReference>
<evidence type="ECO:0000313" key="4">
    <source>
        <dbReference type="Proteomes" id="UP000019377"/>
    </source>
</evidence>
<evidence type="ECO:0000313" key="3">
    <source>
        <dbReference type="EMBL" id="EST05765.1"/>
    </source>
</evidence>
<dbReference type="GO" id="GO:0061672">
    <property type="term" value="C:glutathione hydrolase complex"/>
    <property type="evidence" value="ECO:0007669"/>
    <property type="project" value="TreeGrafter"/>
</dbReference>
<keyword evidence="1" id="KW-0315">Glutamine amidotransferase</keyword>
<dbReference type="eggNOG" id="KOG1268">
    <property type="taxonomic scope" value="Eukaryota"/>
</dbReference>
<dbReference type="GeneID" id="27420981"/>
<dbReference type="Gene3D" id="3.40.50.1950">
    <property type="entry name" value="Flavin prenyltransferase-like"/>
    <property type="match status" value="1"/>
</dbReference>
<keyword evidence="4" id="KW-1185">Reference proteome</keyword>
<evidence type="ECO:0000256" key="1">
    <source>
        <dbReference type="ARBA" id="ARBA00022962"/>
    </source>
</evidence>
<dbReference type="SUPFAM" id="SSF56235">
    <property type="entry name" value="N-terminal nucleophile aminohydrolases (Ntn hydrolases)"/>
    <property type="match status" value="1"/>
</dbReference>
<dbReference type="InterPro" id="IPR017932">
    <property type="entry name" value="GATase_2_dom"/>
</dbReference>
<dbReference type="GO" id="GO:0008242">
    <property type="term" value="F:omega peptidase activity"/>
    <property type="evidence" value="ECO:0007669"/>
    <property type="project" value="TreeGrafter"/>
</dbReference>
<dbReference type="Proteomes" id="UP000019377">
    <property type="component" value="Unassembled WGS sequence"/>
</dbReference>
<dbReference type="STRING" id="1365824.V5EL62"/>
<dbReference type="InterPro" id="IPR036551">
    <property type="entry name" value="Flavin_trans-like"/>
</dbReference>
<sequence>MCRLLVFKGADPIQLCHLVTRPAHSIINQAFDSRLRLDATRAVNGDGFGVGWYDSTPDPELGNAPCIFTSVTPAWNNQNLQRIAEKIKSPLVFAHVRASTAGALSETNCHPWRYGRLMWMHNGQISEFSKIKRQVLASLPEPLFLFPQGHTDSEFAFAVFLSHLGDPLQTEPFSYKELRDAMLSTIHDFNTWSRAAGIREPSLMNFCVTDGQSIICTRYVSSKHDQAASLYFSSGTSFYEHSPGTYRMVKTDKREKIIVVASEPLTFEKADWMEIPTNTLVCITPKMNVLQLPILDEYALGKGEAGVRSPTFALKTGYPPSVSGATAAANGAGIGGAAASEDVAASPPTPSRPLHVVLASTGSVASVKIPLIVEALLKHANVRVQVVATDASLHFYDRTSIARLSATHSSSGPEGEEVQDEAYSVATLAAENRAASLSTAPPTRLPRAHLWTNSDEWSSFRTVGDPVLHIELRRWADVVLVAPCSANTLAKLSGGICDDLLTSFMRALGPETPVVVCPAMNTLMWMHPLTEGQVRTVREVLGYEVRGPVEKRLACGDTGVGAMIEWTEVVREVVDRFGLVKEQGTGEEGTGE</sequence>
<dbReference type="OrthoDB" id="14446at2759"/>
<evidence type="ECO:0000259" key="2">
    <source>
        <dbReference type="PROSITE" id="PS51278"/>
    </source>
</evidence>
<dbReference type="EMBL" id="KI545884">
    <property type="protein sequence ID" value="EST05765.1"/>
    <property type="molecule type" value="Genomic_DNA"/>
</dbReference>
<dbReference type="eggNOG" id="KOG0672">
    <property type="taxonomic scope" value="Eukaryota"/>
</dbReference>